<dbReference type="EMBL" id="DSOK01000123">
    <property type="protein sequence ID" value="HEN14626.1"/>
    <property type="molecule type" value="Genomic_DNA"/>
</dbReference>
<dbReference type="Pfam" id="PF13360">
    <property type="entry name" value="PQQ_2"/>
    <property type="match status" value="2"/>
</dbReference>
<feature type="domain" description="Pyrrolo-quinoline quinone repeat" evidence="2">
    <location>
        <begin position="60"/>
        <end position="160"/>
    </location>
</feature>
<dbReference type="AlphaFoldDB" id="A0A7C2JX69"/>
<dbReference type="InterPro" id="IPR018391">
    <property type="entry name" value="PQQ_b-propeller_rpt"/>
</dbReference>
<dbReference type="InterPro" id="IPR011047">
    <property type="entry name" value="Quinoprotein_ADH-like_sf"/>
</dbReference>
<dbReference type="PANTHER" id="PTHR34512:SF30">
    <property type="entry name" value="OUTER MEMBRANE PROTEIN ASSEMBLY FACTOR BAMB"/>
    <property type="match status" value="1"/>
</dbReference>
<dbReference type="PANTHER" id="PTHR34512">
    <property type="entry name" value="CELL SURFACE PROTEIN"/>
    <property type="match status" value="1"/>
</dbReference>
<dbReference type="SMART" id="SM00564">
    <property type="entry name" value="PQQ"/>
    <property type="match status" value="5"/>
</dbReference>
<keyword evidence="1" id="KW-0732">Signal</keyword>
<feature type="domain" description="Pyrrolo-quinoline quinone repeat" evidence="2">
    <location>
        <begin position="309"/>
        <end position="381"/>
    </location>
</feature>
<protein>
    <submittedName>
        <fullName evidence="3">Pyrrolo-quinoline quinone</fullName>
    </submittedName>
</protein>
<feature type="chain" id="PRO_5027639312" evidence="1">
    <location>
        <begin position="18"/>
        <end position="426"/>
    </location>
</feature>
<name>A0A7C2JX69_9PLAN</name>
<comment type="caution">
    <text evidence="3">The sequence shown here is derived from an EMBL/GenBank/DDBJ whole genome shotgun (WGS) entry which is preliminary data.</text>
</comment>
<dbReference type="SUPFAM" id="SSF50998">
    <property type="entry name" value="Quinoprotein alcohol dehydrogenase-like"/>
    <property type="match status" value="1"/>
</dbReference>
<gene>
    <name evidence="3" type="ORF">ENQ76_04050</name>
</gene>
<organism evidence="3">
    <name type="scientific">Schlesneria paludicola</name>
    <dbReference type="NCBI Taxonomy" id="360056"/>
    <lineage>
        <taxon>Bacteria</taxon>
        <taxon>Pseudomonadati</taxon>
        <taxon>Planctomycetota</taxon>
        <taxon>Planctomycetia</taxon>
        <taxon>Planctomycetales</taxon>
        <taxon>Planctomycetaceae</taxon>
        <taxon>Schlesneria</taxon>
    </lineage>
</organism>
<dbReference type="Gene3D" id="2.130.10.10">
    <property type="entry name" value="YVTN repeat-like/Quinoprotein amine dehydrogenase"/>
    <property type="match status" value="2"/>
</dbReference>
<feature type="signal peptide" evidence="1">
    <location>
        <begin position="1"/>
        <end position="17"/>
    </location>
</feature>
<reference evidence="3" key="1">
    <citation type="journal article" date="2020" name="mSystems">
        <title>Genome- and Community-Level Interaction Insights into Carbon Utilization and Element Cycling Functions of Hydrothermarchaeota in Hydrothermal Sediment.</title>
        <authorList>
            <person name="Zhou Z."/>
            <person name="Liu Y."/>
            <person name="Xu W."/>
            <person name="Pan J."/>
            <person name="Luo Z.H."/>
            <person name="Li M."/>
        </authorList>
    </citation>
    <scope>NUCLEOTIDE SEQUENCE [LARGE SCALE GENOMIC DNA]</scope>
    <source>
        <strain evidence="3">SpSt-339</strain>
    </source>
</reference>
<evidence type="ECO:0000313" key="3">
    <source>
        <dbReference type="EMBL" id="HEN14626.1"/>
    </source>
</evidence>
<sequence length="426" mass="45388">MRVVMRTMLWLVLVATAAVLPAAEPSGPPWPAFRGTGDSRVKAAHLPVTWETRGRRGGSWTVRLPGYGQSSPVVWGNRVFVTAVSGPEKEHLHVLAINLADGQTVWQRDFEGTQRVPDGDTVSRGAPTPCVDAERLYVMFESGDVFALSHAGETLWQRSLVREYGEFKGPHGYGSSPLLADDKLIVQVCHGGPSYVLALDQATGENRWKADHPSQTGWSTPAMFDHDGTRGVIVSTSGSVRAFALEDGHELWRVTGIQGNSTPTPTVVGDVVVIGGSSEPTRSAPPEGMTTGSLAIRLGGQGDVSESHVLWKSPKVSAGYASPLVVDGLGYFVGRVGTLLCVDIQTGEVKWQHRLPGTAWASPVEVAGHLLFFCKEGSVIALKSGPELQEVGESTISATDVVYGVAAVEGVWLVRTGRSLVKIAAP</sequence>
<evidence type="ECO:0000259" key="2">
    <source>
        <dbReference type="Pfam" id="PF13360"/>
    </source>
</evidence>
<evidence type="ECO:0000256" key="1">
    <source>
        <dbReference type="SAM" id="SignalP"/>
    </source>
</evidence>
<dbReference type="InterPro" id="IPR015943">
    <property type="entry name" value="WD40/YVTN_repeat-like_dom_sf"/>
</dbReference>
<accession>A0A7C2JX69</accession>
<dbReference type="InterPro" id="IPR002372">
    <property type="entry name" value="PQQ_rpt_dom"/>
</dbReference>
<proteinExistence type="predicted"/>